<proteinExistence type="predicted"/>
<sequence>TMDTTIDQQVAMDEALVPHAQRLRIRMSNF</sequence>
<feature type="non-terminal residue" evidence="1">
    <location>
        <position position="1"/>
    </location>
</feature>
<evidence type="ECO:0000313" key="1">
    <source>
        <dbReference type="EMBL" id="GFD37557.1"/>
    </source>
</evidence>
<organism evidence="1">
    <name type="scientific">Tanacetum cinerariifolium</name>
    <name type="common">Dalmatian daisy</name>
    <name type="synonym">Chrysanthemum cinerariifolium</name>
    <dbReference type="NCBI Taxonomy" id="118510"/>
    <lineage>
        <taxon>Eukaryota</taxon>
        <taxon>Viridiplantae</taxon>
        <taxon>Streptophyta</taxon>
        <taxon>Embryophyta</taxon>
        <taxon>Tracheophyta</taxon>
        <taxon>Spermatophyta</taxon>
        <taxon>Magnoliopsida</taxon>
        <taxon>eudicotyledons</taxon>
        <taxon>Gunneridae</taxon>
        <taxon>Pentapetalae</taxon>
        <taxon>asterids</taxon>
        <taxon>campanulids</taxon>
        <taxon>Asterales</taxon>
        <taxon>Asteraceae</taxon>
        <taxon>Asteroideae</taxon>
        <taxon>Anthemideae</taxon>
        <taxon>Anthemidinae</taxon>
        <taxon>Tanacetum</taxon>
    </lineage>
</organism>
<gene>
    <name evidence="1" type="ORF">Tci_909526</name>
</gene>
<dbReference type="EMBL" id="BKCJ011487540">
    <property type="protein sequence ID" value="GFD37557.1"/>
    <property type="molecule type" value="Genomic_DNA"/>
</dbReference>
<accession>A0A699VQS8</accession>
<comment type="caution">
    <text evidence="1">The sequence shown here is derived from an EMBL/GenBank/DDBJ whole genome shotgun (WGS) entry which is preliminary data.</text>
</comment>
<dbReference type="AlphaFoldDB" id="A0A699VQS8"/>
<name>A0A699VQS8_TANCI</name>
<protein>
    <submittedName>
        <fullName evidence="1">Uncharacterized protein</fullName>
    </submittedName>
</protein>
<reference evidence="1" key="1">
    <citation type="journal article" date="2019" name="Sci. Rep.">
        <title>Draft genome of Tanacetum cinerariifolium, the natural source of mosquito coil.</title>
        <authorList>
            <person name="Yamashiro T."/>
            <person name="Shiraishi A."/>
            <person name="Satake H."/>
            <person name="Nakayama K."/>
        </authorList>
    </citation>
    <scope>NUCLEOTIDE SEQUENCE</scope>
</reference>